<dbReference type="AlphaFoldDB" id="A0AAE0J6Z9"/>
<dbReference type="EMBL" id="JAUEPP010000008">
    <property type="protein sequence ID" value="KAK3338083.1"/>
    <property type="molecule type" value="Genomic_DNA"/>
</dbReference>
<dbReference type="Proteomes" id="UP001278500">
    <property type="component" value="Unassembled WGS sequence"/>
</dbReference>
<feature type="region of interest" description="Disordered" evidence="1">
    <location>
        <begin position="21"/>
        <end position="67"/>
    </location>
</feature>
<name>A0AAE0J6Z9_9PEZI</name>
<gene>
    <name evidence="2" type="ORF">B0H65DRAFT_445996</name>
</gene>
<evidence type="ECO:0000256" key="1">
    <source>
        <dbReference type="SAM" id="MobiDB-lite"/>
    </source>
</evidence>
<organism evidence="2 3">
    <name type="scientific">Neurospora tetraspora</name>
    <dbReference type="NCBI Taxonomy" id="94610"/>
    <lineage>
        <taxon>Eukaryota</taxon>
        <taxon>Fungi</taxon>
        <taxon>Dikarya</taxon>
        <taxon>Ascomycota</taxon>
        <taxon>Pezizomycotina</taxon>
        <taxon>Sordariomycetes</taxon>
        <taxon>Sordariomycetidae</taxon>
        <taxon>Sordariales</taxon>
        <taxon>Sordariaceae</taxon>
        <taxon>Neurospora</taxon>
    </lineage>
</organism>
<dbReference type="GeneID" id="87862935"/>
<sequence>MGLNFPLGVGCLGVLGVMPGVKDKEKGGGGGGDSEVGEAGEDSEEGPLLNGDGGDDTNKNGTNGSMLSLLSSVKRGSTLLSELLTHDRRVLVLLATVPIAKCINPVEELMVQYIPRRFDISLASRMSVEV</sequence>
<dbReference type="RefSeq" id="XP_062677534.1">
    <property type="nucleotide sequence ID" value="XM_062825781.1"/>
</dbReference>
<reference evidence="2" key="1">
    <citation type="journal article" date="2023" name="Mol. Phylogenet. Evol.">
        <title>Genome-scale phylogeny and comparative genomics of the fungal order Sordariales.</title>
        <authorList>
            <person name="Hensen N."/>
            <person name="Bonometti L."/>
            <person name="Westerberg I."/>
            <person name="Brannstrom I.O."/>
            <person name="Guillou S."/>
            <person name="Cros-Aarteil S."/>
            <person name="Calhoun S."/>
            <person name="Haridas S."/>
            <person name="Kuo A."/>
            <person name="Mondo S."/>
            <person name="Pangilinan J."/>
            <person name="Riley R."/>
            <person name="LaButti K."/>
            <person name="Andreopoulos B."/>
            <person name="Lipzen A."/>
            <person name="Chen C."/>
            <person name="Yan M."/>
            <person name="Daum C."/>
            <person name="Ng V."/>
            <person name="Clum A."/>
            <person name="Steindorff A."/>
            <person name="Ohm R.A."/>
            <person name="Martin F."/>
            <person name="Silar P."/>
            <person name="Natvig D.O."/>
            <person name="Lalanne C."/>
            <person name="Gautier V."/>
            <person name="Ament-Velasquez S.L."/>
            <person name="Kruys A."/>
            <person name="Hutchinson M.I."/>
            <person name="Powell A.J."/>
            <person name="Barry K."/>
            <person name="Miller A.N."/>
            <person name="Grigoriev I.V."/>
            <person name="Debuchy R."/>
            <person name="Gladieux P."/>
            <person name="Hiltunen Thoren M."/>
            <person name="Johannesson H."/>
        </authorList>
    </citation>
    <scope>NUCLEOTIDE SEQUENCE</scope>
    <source>
        <strain evidence="2">CBS 560.94</strain>
    </source>
</reference>
<feature type="compositionally biased region" description="Acidic residues" evidence="1">
    <location>
        <begin position="35"/>
        <end position="45"/>
    </location>
</feature>
<keyword evidence="3" id="KW-1185">Reference proteome</keyword>
<comment type="caution">
    <text evidence="2">The sequence shown here is derived from an EMBL/GenBank/DDBJ whole genome shotgun (WGS) entry which is preliminary data.</text>
</comment>
<evidence type="ECO:0000313" key="2">
    <source>
        <dbReference type="EMBL" id="KAK3338083.1"/>
    </source>
</evidence>
<reference evidence="2" key="2">
    <citation type="submission" date="2023-06" db="EMBL/GenBank/DDBJ databases">
        <authorList>
            <consortium name="Lawrence Berkeley National Laboratory"/>
            <person name="Haridas S."/>
            <person name="Hensen N."/>
            <person name="Bonometti L."/>
            <person name="Westerberg I."/>
            <person name="Brannstrom I.O."/>
            <person name="Guillou S."/>
            <person name="Cros-Aarteil S."/>
            <person name="Calhoun S."/>
            <person name="Kuo A."/>
            <person name="Mondo S."/>
            <person name="Pangilinan J."/>
            <person name="Riley R."/>
            <person name="Labutti K."/>
            <person name="Andreopoulos B."/>
            <person name="Lipzen A."/>
            <person name="Chen C."/>
            <person name="Yanf M."/>
            <person name="Daum C."/>
            <person name="Ng V."/>
            <person name="Clum A."/>
            <person name="Steindorff A."/>
            <person name="Ohm R."/>
            <person name="Martin F."/>
            <person name="Silar P."/>
            <person name="Natvig D."/>
            <person name="Lalanne C."/>
            <person name="Gautier V."/>
            <person name="Ament-Velasquez S.L."/>
            <person name="Kruys A."/>
            <person name="Hutchinson M.I."/>
            <person name="Powell A.J."/>
            <person name="Barry K."/>
            <person name="Miller A.N."/>
            <person name="Grigoriev I.V."/>
            <person name="Debuchy R."/>
            <person name="Gladieux P."/>
            <person name="Thoren M.H."/>
            <person name="Johannesson H."/>
        </authorList>
    </citation>
    <scope>NUCLEOTIDE SEQUENCE</scope>
    <source>
        <strain evidence="2">CBS 560.94</strain>
    </source>
</reference>
<protein>
    <submittedName>
        <fullName evidence="2">Uncharacterized protein</fullName>
    </submittedName>
</protein>
<evidence type="ECO:0000313" key="3">
    <source>
        <dbReference type="Proteomes" id="UP001278500"/>
    </source>
</evidence>
<accession>A0AAE0J6Z9</accession>
<proteinExistence type="predicted"/>